<gene>
    <name evidence="2" type="ORF">C1280_31015</name>
</gene>
<feature type="compositionally biased region" description="Basic and acidic residues" evidence="1">
    <location>
        <begin position="93"/>
        <end position="103"/>
    </location>
</feature>
<evidence type="ECO:0000313" key="2">
    <source>
        <dbReference type="EMBL" id="AWM40978.1"/>
    </source>
</evidence>
<reference evidence="2 3" key="1">
    <citation type="submission" date="2018-01" db="EMBL/GenBank/DDBJ databases">
        <title>G. obscuriglobus.</title>
        <authorList>
            <person name="Franke J."/>
            <person name="Blomberg W."/>
            <person name="Selmecki A."/>
        </authorList>
    </citation>
    <scope>NUCLEOTIDE SEQUENCE [LARGE SCALE GENOMIC DNA]</scope>
    <source>
        <strain evidence="2 3">DSM 5831</strain>
    </source>
</reference>
<sequence>MGGRRAYNSVPGRTGRLTTPGAVPMAPLLRILCTLLLGLLLAAAPAPAFGGESDGAEPQEVTRPDAPAVSAAVRHVARPRAIVPLPLLTVRPPADRSDNEPVRTHARHCVWRE</sequence>
<dbReference type="AlphaFoldDB" id="A0A2Z3H5H0"/>
<proteinExistence type="predicted"/>
<feature type="region of interest" description="Disordered" evidence="1">
    <location>
        <begin position="92"/>
        <end position="113"/>
    </location>
</feature>
<accession>A0A2Z3H5H0</accession>
<dbReference type="Proteomes" id="UP000245802">
    <property type="component" value="Chromosome"/>
</dbReference>
<organism evidence="2 3">
    <name type="scientific">Gemmata obscuriglobus</name>
    <dbReference type="NCBI Taxonomy" id="114"/>
    <lineage>
        <taxon>Bacteria</taxon>
        <taxon>Pseudomonadati</taxon>
        <taxon>Planctomycetota</taxon>
        <taxon>Planctomycetia</taxon>
        <taxon>Gemmatales</taxon>
        <taxon>Gemmataceae</taxon>
        <taxon>Gemmata</taxon>
    </lineage>
</organism>
<name>A0A2Z3H5H0_9BACT</name>
<dbReference type="KEGG" id="gog:C1280_31015"/>
<evidence type="ECO:0000313" key="3">
    <source>
        <dbReference type="Proteomes" id="UP000245802"/>
    </source>
</evidence>
<feature type="region of interest" description="Disordered" evidence="1">
    <location>
        <begin position="48"/>
        <end position="67"/>
    </location>
</feature>
<protein>
    <submittedName>
        <fullName evidence="2">Uncharacterized protein</fullName>
    </submittedName>
</protein>
<dbReference type="EMBL" id="CP025958">
    <property type="protein sequence ID" value="AWM40978.1"/>
    <property type="molecule type" value="Genomic_DNA"/>
</dbReference>
<keyword evidence="3" id="KW-1185">Reference proteome</keyword>
<evidence type="ECO:0000256" key="1">
    <source>
        <dbReference type="SAM" id="MobiDB-lite"/>
    </source>
</evidence>
<feature type="compositionally biased region" description="Basic residues" evidence="1">
    <location>
        <begin position="104"/>
        <end position="113"/>
    </location>
</feature>